<organism evidence="7 8">
    <name type="scientific">Candidatus Thiodiazotropha endoloripes</name>
    <dbReference type="NCBI Taxonomy" id="1818881"/>
    <lineage>
        <taxon>Bacteria</taxon>
        <taxon>Pseudomonadati</taxon>
        <taxon>Pseudomonadota</taxon>
        <taxon>Gammaproteobacteria</taxon>
        <taxon>Chromatiales</taxon>
        <taxon>Sedimenticolaceae</taxon>
        <taxon>Candidatus Thiodiazotropha</taxon>
    </lineage>
</organism>
<dbReference type="GO" id="GO:0003677">
    <property type="term" value="F:DNA binding"/>
    <property type="evidence" value="ECO:0007669"/>
    <property type="project" value="UniProtKB-KW"/>
</dbReference>
<dbReference type="Proteomes" id="UP000094849">
    <property type="component" value="Unassembled WGS sequence"/>
</dbReference>
<feature type="domain" description="HTH luxR-type" evidence="5">
    <location>
        <begin position="135"/>
        <end position="200"/>
    </location>
</feature>
<dbReference type="Pfam" id="PF00072">
    <property type="entry name" value="Response_reg"/>
    <property type="match status" value="1"/>
</dbReference>
<evidence type="ECO:0000256" key="3">
    <source>
        <dbReference type="ARBA" id="ARBA00023163"/>
    </source>
</evidence>
<dbReference type="SUPFAM" id="SSF52172">
    <property type="entry name" value="CheY-like"/>
    <property type="match status" value="1"/>
</dbReference>
<keyword evidence="4" id="KW-0597">Phosphoprotein</keyword>
<name>A0A1E2UMK5_9GAMM</name>
<dbReference type="STRING" id="1818881.A3196_02740"/>
<evidence type="ECO:0000256" key="4">
    <source>
        <dbReference type="PROSITE-ProRule" id="PRU00169"/>
    </source>
</evidence>
<dbReference type="GO" id="GO:0006355">
    <property type="term" value="P:regulation of DNA-templated transcription"/>
    <property type="evidence" value="ECO:0007669"/>
    <property type="project" value="InterPro"/>
</dbReference>
<gene>
    <name evidence="7" type="ORF">A3196_02740</name>
</gene>
<evidence type="ECO:0000256" key="1">
    <source>
        <dbReference type="ARBA" id="ARBA00023015"/>
    </source>
</evidence>
<evidence type="ECO:0000256" key="2">
    <source>
        <dbReference type="ARBA" id="ARBA00023125"/>
    </source>
</evidence>
<evidence type="ECO:0000259" key="6">
    <source>
        <dbReference type="PROSITE" id="PS50110"/>
    </source>
</evidence>
<dbReference type="SMART" id="SM00421">
    <property type="entry name" value="HTH_LUXR"/>
    <property type="match status" value="1"/>
</dbReference>
<dbReference type="EMBL" id="LVJZ01000003">
    <property type="protein sequence ID" value="ODB95764.1"/>
    <property type="molecule type" value="Genomic_DNA"/>
</dbReference>
<dbReference type="AlphaFoldDB" id="A0A1E2UMK5"/>
<evidence type="ECO:0000313" key="8">
    <source>
        <dbReference type="Proteomes" id="UP000094849"/>
    </source>
</evidence>
<dbReference type="Pfam" id="PF00196">
    <property type="entry name" value="GerE"/>
    <property type="match status" value="1"/>
</dbReference>
<dbReference type="InterPro" id="IPR001789">
    <property type="entry name" value="Sig_transdc_resp-reg_receiver"/>
</dbReference>
<feature type="domain" description="Response regulatory" evidence="6">
    <location>
        <begin position="5"/>
        <end position="119"/>
    </location>
</feature>
<dbReference type="PANTHER" id="PTHR44688:SF16">
    <property type="entry name" value="DNA-BINDING TRANSCRIPTIONAL ACTIVATOR DEVR_DOSR"/>
    <property type="match status" value="1"/>
</dbReference>
<dbReference type="PROSITE" id="PS50110">
    <property type="entry name" value="RESPONSE_REGULATORY"/>
    <property type="match status" value="1"/>
</dbReference>
<sequence>MPVSTIFIVEDNVMVREALISLLTNEGHDVKAYSTANDFLNAYQPETPGCLLLDINLPGISGIELQTLLAEQQLKIPIIFLTGQANVPITIQAFRNGAIDLLEKPVSNETLLERINEALTIDANIRTKALSQSVIWQRVERLTKREKEVMALLASGYSNKQMAQELDISSRTVEIHRRRVYEKTGVESLAELIDLLHVIGYLKRTLFEE</sequence>
<keyword evidence="8" id="KW-1185">Reference proteome</keyword>
<reference evidence="7 8" key="1">
    <citation type="submission" date="2016-03" db="EMBL/GenBank/DDBJ databases">
        <title>Chemosynthetic sulphur-oxidizing symbionts of marine invertebrate animals are capable of nitrogen fixation.</title>
        <authorList>
            <person name="Petersen J.M."/>
            <person name="Kemper A."/>
            <person name="Gruber-Vodicka H."/>
            <person name="Cardini U."/>
            <person name="Geest Mvander."/>
            <person name="Kleiner M."/>
            <person name="Bulgheresi S."/>
            <person name="Fussmann M."/>
            <person name="Herbold C."/>
            <person name="Seah B.K.B."/>
            <person name="Antony C.Paul."/>
            <person name="Liu D."/>
            <person name="Belitz A."/>
            <person name="Weber M."/>
        </authorList>
    </citation>
    <scope>NUCLEOTIDE SEQUENCE [LARGE SCALE GENOMIC DNA]</scope>
    <source>
        <strain evidence="7">G_D</strain>
    </source>
</reference>
<keyword evidence="2" id="KW-0238">DNA-binding</keyword>
<dbReference type="SMART" id="SM00448">
    <property type="entry name" value="REC"/>
    <property type="match status" value="1"/>
</dbReference>
<dbReference type="InterPro" id="IPR036388">
    <property type="entry name" value="WH-like_DNA-bd_sf"/>
</dbReference>
<evidence type="ECO:0008006" key="9">
    <source>
        <dbReference type="Google" id="ProtNLM"/>
    </source>
</evidence>
<dbReference type="InterPro" id="IPR011006">
    <property type="entry name" value="CheY-like_superfamily"/>
</dbReference>
<dbReference type="PROSITE" id="PS50043">
    <property type="entry name" value="HTH_LUXR_2"/>
    <property type="match status" value="1"/>
</dbReference>
<dbReference type="PANTHER" id="PTHR44688">
    <property type="entry name" value="DNA-BINDING TRANSCRIPTIONAL ACTIVATOR DEVR_DOSR"/>
    <property type="match status" value="1"/>
</dbReference>
<dbReference type="Gene3D" id="1.10.10.10">
    <property type="entry name" value="Winged helix-like DNA-binding domain superfamily/Winged helix DNA-binding domain"/>
    <property type="match status" value="1"/>
</dbReference>
<comment type="caution">
    <text evidence="7">The sequence shown here is derived from an EMBL/GenBank/DDBJ whole genome shotgun (WGS) entry which is preliminary data.</text>
</comment>
<evidence type="ECO:0000259" key="5">
    <source>
        <dbReference type="PROSITE" id="PS50043"/>
    </source>
</evidence>
<dbReference type="InterPro" id="IPR016032">
    <property type="entry name" value="Sig_transdc_resp-reg_C-effctor"/>
</dbReference>
<keyword evidence="1" id="KW-0805">Transcription regulation</keyword>
<dbReference type="GO" id="GO:0000160">
    <property type="term" value="P:phosphorelay signal transduction system"/>
    <property type="evidence" value="ECO:0007669"/>
    <property type="project" value="InterPro"/>
</dbReference>
<dbReference type="InterPro" id="IPR000792">
    <property type="entry name" value="Tscrpt_reg_LuxR_C"/>
</dbReference>
<proteinExistence type="predicted"/>
<dbReference type="PRINTS" id="PR00038">
    <property type="entry name" value="HTHLUXR"/>
</dbReference>
<dbReference type="Gene3D" id="3.40.50.2300">
    <property type="match status" value="1"/>
</dbReference>
<dbReference type="SUPFAM" id="SSF46894">
    <property type="entry name" value="C-terminal effector domain of the bipartite response regulators"/>
    <property type="match status" value="1"/>
</dbReference>
<accession>A0A1E2UMK5</accession>
<protein>
    <recommendedName>
        <fullName evidence="9">DNA-binding response regulator</fullName>
    </recommendedName>
</protein>
<keyword evidence="3" id="KW-0804">Transcription</keyword>
<dbReference type="CDD" id="cd06170">
    <property type="entry name" value="LuxR_C_like"/>
    <property type="match status" value="1"/>
</dbReference>
<feature type="modified residue" description="4-aspartylphosphate" evidence="4">
    <location>
        <position position="54"/>
    </location>
</feature>
<evidence type="ECO:0000313" key="7">
    <source>
        <dbReference type="EMBL" id="ODB95764.1"/>
    </source>
</evidence>